<keyword evidence="7 8" id="KW-0624">Polysaccharide degradation</keyword>
<dbReference type="InterPro" id="IPR018221">
    <property type="entry name" value="Glyco_hydro_9_His_AS"/>
</dbReference>
<evidence type="ECO:0000256" key="8">
    <source>
        <dbReference type="PROSITE-ProRule" id="PRU10059"/>
    </source>
</evidence>
<feature type="active site" evidence="9">
    <location>
        <position position="449"/>
    </location>
</feature>
<evidence type="ECO:0000256" key="6">
    <source>
        <dbReference type="ARBA" id="ARBA00023295"/>
    </source>
</evidence>
<dbReference type="FunFam" id="1.50.10.10:FF:000020">
    <property type="entry name" value="Endoglucanase"/>
    <property type="match status" value="1"/>
</dbReference>
<evidence type="ECO:0000256" key="9">
    <source>
        <dbReference type="PROSITE-ProRule" id="PRU10060"/>
    </source>
</evidence>
<dbReference type="STRING" id="981085.W9RHN6"/>
<dbReference type="Gene3D" id="1.50.10.10">
    <property type="match status" value="1"/>
</dbReference>
<comment type="catalytic activity">
    <reaction evidence="1 10">
        <text>Endohydrolysis of (1-&gt;4)-beta-D-glucosidic linkages in cellulose, lichenin and cereal beta-D-glucans.</text>
        <dbReference type="EC" id="3.2.1.4"/>
    </reaction>
</comment>
<dbReference type="GO" id="GO:0008810">
    <property type="term" value="F:cellulase activity"/>
    <property type="evidence" value="ECO:0007669"/>
    <property type="project" value="UniProtKB-EC"/>
</dbReference>
<feature type="active site" evidence="8">
    <location>
        <position position="398"/>
    </location>
</feature>
<evidence type="ECO:0000313" key="12">
    <source>
        <dbReference type="EMBL" id="EXB55167.1"/>
    </source>
</evidence>
<keyword evidence="4 10" id="KW-0136">Cellulose degradation</keyword>
<reference evidence="13" key="1">
    <citation type="submission" date="2013-01" db="EMBL/GenBank/DDBJ databases">
        <title>Draft Genome Sequence of a Mulberry Tree, Morus notabilis C.K. Schneid.</title>
        <authorList>
            <person name="He N."/>
            <person name="Zhao S."/>
        </authorList>
    </citation>
    <scope>NUCLEOTIDE SEQUENCE</scope>
</reference>
<dbReference type="eggNOG" id="ENOG502QRF6">
    <property type="taxonomic scope" value="Eukaryota"/>
</dbReference>
<dbReference type="GO" id="GO:0030245">
    <property type="term" value="P:cellulose catabolic process"/>
    <property type="evidence" value="ECO:0007669"/>
    <property type="project" value="UniProtKB-KW"/>
</dbReference>
<keyword evidence="3 8" id="KW-0378">Hydrolase</keyword>
<dbReference type="PROSITE" id="PS00698">
    <property type="entry name" value="GH9_3"/>
    <property type="match status" value="1"/>
</dbReference>
<accession>W9RHN6</accession>
<dbReference type="PROSITE" id="PS00592">
    <property type="entry name" value="GH9_2"/>
    <property type="match status" value="1"/>
</dbReference>
<feature type="active site" evidence="9">
    <location>
        <position position="458"/>
    </location>
</feature>
<dbReference type="EC" id="3.2.1.4" evidence="10"/>
<gene>
    <name evidence="12" type="ORF">L484_018093</name>
</gene>
<dbReference type="InterPro" id="IPR033126">
    <property type="entry name" value="Glyco_hydro_9_Asp/Glu_AS"/>
</dbReference>
<dbReference type="InterPro" id="IPR001701">
    <property type="entry name" value="Glyco_hydro_9"/>
</dbReference>
<dbReference type="Proteomes" id="UP000030645">
    <property type="component" value="Unassembled WGS sequence"/>
</dbReference>
<dbReference type="AlphaFoldDB" id="W9RHN6"/>
<comment type="similarity">
    <text evidence="2 8 10">Belongs to the glycosyl hydrolase 9 (cellulase E) family.</text>
</comment>
<keyword evidence="13" id="KW-1185">Reference proteome</keyword>
<dbReference type="InterPro" id="IPR012341">
    <property type="entry name" value="6hp_glycosidase-like_sf"/>
</dbReference>
<proteinExistence type="inferred from homology"/>
<evidence type="ECO:0000256" key="2">
    <source>
        <dbReference type="ARBA" id="ARBA00007072"/>
    </source>
</evidence>
<keyword evidence="6 8" id="KW-0326">Glycosidase</keyword>
<feature type="domain" description="Glycoside hydrolase family 9" evidence="11">
    <location>
        <begin position="18"/>
        <end position="470"/>
    </location>
</feature>
<organism evidence="12 13">
    <name type="scientific">Morus notabilis</name>
    <dbReference type="NCBI Taxonomy" id="981085"/>
    <lineage>
        <taxon>Eukaryota</taxon>
        <taxon>Viridiplantae</taxon>
        <taxon>Streptophyta</taxon>
        <taxon>Embryophyta</taxon>
        <taxon>Tracheophyta</taxon>
        <taxon>Spermatophyta</taxon>
        <taxon>Magnoliopsida</taxon>
        <taxon>eudicotyledons</taxon>
        <taxon>Gunneridae</taxon>
        <taxon>Pentapetalae</taxon>
        <taxon>rosids</taxon>
        <taxon>fabids</taxon>
        <taxon>Rosales</taxon>
        <taxon>Moraceae</taxon>
        <taxon>Moreae</taxon>
        <taxon>Morus</taxon>
    </lineage>
</organism>
<name>W9RHN6_9ROSA</name>
<evidence type="ECO:0000256" key="5">
    <source>
        <dbReference type="ARBA" id="ARBA00023277"/>
    </source>
</evidence>
<sequence length="482" mass="53650">MSTFLNGFAGISATSLNYGEALKKSLLFYEAQRSGKLPRNQRVQWRGDSALNDGRAGHIDLVGGYYDAGDNLKLGFPMAFTITMLSWSTLEFRNHLRAKNELMNALNAIKWGTDYLLKAHPRPDLLYGEIGDCDSDHECWERPEDMTTPRTVFRIDDQHPGSDLAAETAAALAAASISFRWANPRYSALLLAHAEQLFNFARKHPGLYQNSIPEAGKIYASSGYEDEMLWAAIWLHRATNKKTYLDFLENAENTGGTRSSFSWDDKFVGAQVLVAKLVLEGKISAEDVWGDYKDQAEAFICSCIQKADNNVKKTPGGLLWFLPWNNVQYVATATFVTTAYSNYLIANKHASLDCPAGLVKPKDLLTSVRSQVDYILGVNPKNMSYMVGFGSNFPKQVHHRGASIVSIKKDPTPVTCKGGYEEWFNRNEPNPNVLDGAMVSPDENDGYTDARSNYQCTEPTTVTNAPLVGVFAFFALFKQSYL</sequence>
<dbReference type="EMBL" id="KE344222">
    <property type="protein sequence ID" value="EXB55167.1"/>
    <property type="molecule type" value="Genomic_DNA"/>
</dbReference>
<evidence type="ECO:0000259" key="11">
    <source>
        <dbReference type="Pfam" id="PF00759"/>
    </source>
</evidence>
<protein>
    <recommendedName>
        <fullName evidence="10">Endoglucanase</fullName>
        <ecNumber evidence="10">3.2.1.4</ecNumber>
    </recommendedName>
</protein>
<dbReference type="SUPFAM" id="SSF48208">
    <property type="entry name" value="Six-hairpin glycosidases"/>
    <property type="match status" value="1"/>
</dbReference>
<evidence type="ECO:0000313" key="13">
    <source>
        <dbReference type="Proteomes" id="UP000030645"/>
    </source>
</evidence>
<evidence type="ECO:0000256" key="1">
    <source>
        <dbReference type="ARBA" id="ARBA00000966"/>
    </source>
</evidence>
<evidence type="ECO:0000256" key="7">
    <source>
        <dbReference type="ARBA" id="ARBA00023326"/>
    </source>
</evidence>
<evidence type="ECO:0000256" key="3">
    <source>
        <dbReference type="ARBA" id="ARBA00022801"/>
    </source>
</evidence>
<keyword evidence="5 8" id="KW-0119">Carbohydrate metabolism</keyword>
<dbReference type="Pfam" id="PF00759">
    <property type="entry name" value="Glyco_hydro_9"/>
    <property type="match status" value="1"/>
</dbReference>
<dbReference type="PANTHER" id="PTHR22298">
    <property type="entry name" value="ENDO-1,4-BETA-GLUCANASE"/>
    <property type="match status" value="1"/>
</dbReference>
<evidence type="ECO:0000256" key="10">
    <source>
        <dbReference type="RuleBase" id="RU361166"/>
    </source>
</evidence>
<evidence type="ECO:0000256" key="4">
    <source>
        <dbReference type="ARBA" id="ARBA00023001"/>
    </source>
</evidence>
<dbReference type="InterPro" id="IPR008928">
    <property type="entry name" value="6-hairpin_glycosidase_sf"/>
</dbReference>